<protein>
    <submittedName>
        <fullName evidence="1">Uncharacterized protein</fullName>
    </submittedName>
</protein>
<keyword evidence="2" id="KW-1185">Reference proteome</keyword>
<dbReference type="Proteomes" id="UP000828390">
    <property type="component" value="Unassembled WGS sequence"/>
</dbReference>
<proteinExistence type="predicted"/>
<gene>
    <name evidence="1" type="ORF">DPMN_061787</name>
</gene>
<comment type="caution">
    <text evidence="1">The sequence shown here is derived from an EMBL/GenBank/DDBJ whole genome shotgun (WGS) entry which is preliminary data.</text>
</comment>
<organism evidence="1 2">
    <name type="scientific">Dreissena polymorpha</name>
    <name type="common">Zebra mussel</name>
    <name type="synonym">Mytilus polymorpha</name>
    <dbReference type="NCBI Taxonomy" id="45954"/>
    <lineage>
        <taxon>Eukaryota</taxon>
        <taxon>Metazoa</taxon>
        <taxon>Spiralia</taxon>
        <taxon>Lophotrochozoa</taxon>
        <taxon>Mollusca</taxon>
        <taxon>Bivalvia</taxon>
        <taxon>Autobranchia</taxon>
        <taxon>Heteroconchia</taxon>
        <taxon>Euheterodonta</taxon>
        <taxon>Imparidentia</taxon>
        <taxon>Neoheterodontei</taxon>
        <taxon>Myida</taxon>
        <taxon>Dreissenoidea</taxon>
        <taxon>Dreissenidae</taxon>
        <taxon>Dreissena</taxon>
    </lineage>
</organism>
<reference evidence="1" key="2">
    <citation type="submission" date="2020-11" db="EMBL/GenBank/DDBJ databases">
        <authorList>
            <person name="McCartney M.A."/>
            <person name="Auch B."/>
            <person name="Kono T."/>
            <person name="Mallez S."/>
            <person name="Becker A."/>
            <person name="Gohl D.M."/>
            <person name="Silverstein K.A.T."/>
            <person name="Koren S."/>
            <person name="Bechman K.B."/>
            <person name="Herman A."/>
            <person name="Abrahante J.E."/>
            <person name="Garbe J."/>
        </authorList>
    </citation>
    <scope>NUCLEOTIDE SEQUENCE</scope>
    <source>
        <strain evidence="1">Duluth1</strain>
        <tissue evidence="1">Whole animal</tissue>
    </source>
</reference>
<accession>A0A9D4C8B7</accession>
<dbReference type="EMBL" id="JAIWYP010000013">
    <property type="protein sequence ID" value="KAH3718959.1"/>
    <property type="molecule type" value="Genomic_DNA"/>
</dbReference>
<dbReference type="AlphaFoldDB" id="A0A9D4C8B7"/>
<evidence type="ECO:0000313" key="2">
    <source>
        <dbReference type="Proteomes" id="UP000828390"/>
    </source>
</evidence>
<sequence length="107" mass="11976">MAESSPTQTGTQTSAATAYSALPATPSYGGQYYPPHLQFMTPHQQATPPNAPNQYHKLNQYRVPSLTISPPWATEIMQDIKFITISFAKLDKLKQLVNRINTRVEKL</sequence>
<evidence type="ECO:0000313" key="1">
    <source>
        <dbReference type="EMBL" id="KAH3718959.1"/>
    </source>
</evidence>
<name>A0A9D4C8B7_DREPO</name>
<reference evidence="1" key="1">
    <citation type="journal article" date="2019" name="bioRxiv">
        <title>The Genome of the Zebra Mussel, Dreissena polymorpha: A Resource for Invasive Species Research.</title>
        <authorList>
            <person name="McCartney M.A."/>
            <person name="Auch B."/>
            <person name="Kono T."/>
            <person name="Mallez S."/>
            <person name="Zhang Y."/>
            <person name="Obille A."/>
            <person name="Becker A."/>
            <person name="Abrahante J.E."/>
            <person name="Garbe J."/>
            <person name="Badalamenti J.P."/>
            <person name="Herman A."/>
            <person name="Mangelson H."/>
            <person name="Liachko I."/>
            <person name="Sullivan S."/>
            <person name="Sone E.D."/>
            <person name="Koren S."/>
            <person name="Silverstein K.A.T."/>
            <person name="Beckman K.B."/>
            <person name="Gohl D.M."/>
        </authorList>
    </citation>
    <scope>NUCLEOTIDE SEQUENCE</scope>
    <source>
        <strain evidence="1">Duluth1</strain>
        <tissue evidence="1">Whole animal</tissue>
    </source>
</reference>